<keyword evidence="7" id="KW-1185">Reference proteome</keyword>
<dbReference type="SUPFAM" id="SSF53474">
    <property type="entry name" value="alpha/beta-Hydrolases"/>
    <property type="match status" value="1"/>
</dbReference>
<dbReference type="GeneID" id="8246904"/>
<accession>C1FHV2</accession>
<dbReference type="RefSeq" id="XP_002508908.1">
    <property type="nucleotide sequence ID" value="XM_002508862.1"/>
</dbReference>
<dbReference type="InterPro" id="IPR029058">
    <property type="entry name" value="AB_hydrolase_fold"/>
</dbReference>
<dbReference type="GO" id="GO:0005811">
    <property type="term" value="C:lipid droplet"/>
    <property type="evidence" value="ECO:0007669"/>
    <property type="project" value="UniProtKB-SubCell"/>
</dbReference>
<gene>
    <name evidence="6" type="ORF">MICPUN_62207</name>
</gene>
<evidence type="ECO:0000313" key="6">
    <source>
        <dbReference type="EMBL" id="ACO70166.1"/>
    </source>
</evidence>
<evidence type="ECO:0000256" key="3">
    <source>
        <dbReference type="ARBA" id="ARBA00022677"/>
    </source>
</evidence>
<dbReference type="Gene3D" id="3.40.50.1820">
    <property type="entry name" value="alpha/beta hydrolase"/>
    <property type="match status" value="1"/>
</dbReference>
<organism evidence="6 7">
    <name type="scientific">Micromonas commoda (strain RCC299 / NOUM17 / CCMP2709)</name>
    <name type="common">Picoplanktonic green alga</name>
    <dbReference type="NCBI Taxonomy" id="296587"/>
    <lineage>
        <taxon>Eukaryota</taxon>
        <taxon>Viridiplantae</taxon>
        <taxon>Chlorophyta</taxon>
        <taxon>Mamiellophyceae</taxon>
        <taxon>Mamiellales</taxon>
        <taxon>Mamiellaceae</taxon>
        <taxon>Micromonas</taxon>
    </lineage>
</organism>
<dbReference type="Proteomes" id="UP000002009">
    <property type="component" value="Chromosome 10"/>
</dbReference>
<keyword evidence="5" id="KW-0472">Membrane</keyword>
<dbReference type="PANTHER" id="PTHR13390:SF0">
    <property type="entry name" value="LIPID DROPLET-ASSOCIATED HYDROLASE"/>
    <property type="match status" value="1"/>
</dbReference>
<protein>
    <submittedName>
        <fullName evidence="6">Esterase/lipase</fullName>
    </submittedName>
</protein>
<dbReference type="Pfam" id="PF10230">
    <property type="entry name" value="LIDHydrolase"/>
    <property type="match status" value="1"/>
</dbReference>
<name>C1FHV2_MICCC</name>
<sequence>MPPRTRSAVRGACATRTKASIAEVSSPGVEVTSRVVRVGPRKIPTELITIPSDQSVKAPKYDLVIVPGNPGVPSFYEHYAKTLHALLDGDVDIEIFGYKGHTTDRYADTTGDWFTLQDQLDHLREYLKSRTSRSRDGTVLVGHSIGAEMSLDAMDKLGTGVVRGVVGLMPFVLVNTKSALQKFLSALVHITPLVYLVAAIVGFIGALPIPGLKRLAFSPITGTMSASPADLTRRWLRSDSIKNMALMGRTEFDALTALDTSRWKRHKDRTSLLYCPGDHWAPLHQMEDFERMKELRGMETVLESAPGVDHAFVLHDKSCLRHNTR</sequence>
<keyword evidence="5" id="KW-0812">Transmembrane</keyword>
<dbReference type="ESTHER" id="9chlo-c1fhv2">
    <property type="family name" value="LIDHydrolase"/>
</dbReference>
<comment type="subcellular location">
    <subcellularLocation>
        <location evidence="1">Lipid droplet</location>
    </subcellularLocation>
</comment>
<evidence type="ECO:0000256" key="1">
    <source>
        <dbReference type="ARBA" id="ARBA00004502"/>
    </source>
</evidence>
<keyword evidence="5" id="KW-1133">Transmembrane helix</keyword>
<dbReference type="AlphaFoldDB" id="C1FHV2"/>
<dbReference type="FunCoup" id="C1FHV2">
    <property type="interactions" value="1235"/>
</dbReference>
<feature type="transmembrane region" description="Helical" evidence="5">
    <location>
        <begin position="186"/>
        <end position="209"/>
    </location>
</feature>
<evidence type="ECO:0000313" key="7">
    <source>
        <dbReference type="Proteomes" id="UP000002009"/>
    </source>
</evidence>
<dbReference type="InterPro" id="IPR019363">
    <property type="entry name" value="LDAH"/>
</dbReference>
<dbReference type="OMA" id="NEGFYAH"/>
<evidence type="ECO:0000256" key="2">
    <source>
        <dbReference type="ARBA" id="ARBA00008300"/>
    </source>
</evidence>
<comment type="similarity">
    <text evidence="2">Belongs to the AB hydrolase superfamily. LDAH family.</text>
</comment>
<evidence type="ECO:0000256" key="5">
    <source>
        <dbReference type="SAM" id="Phobius"/>
    </source>
</evidence>
<keyword evidence="3" id="KW-0551">Lipid droplet</keyword>
<keyword evidence="4" id="KW-0378">Hydrolase</keyword>
<dbReference type="GO" id="GO:0019915">
    <property type="term" value="P:lipid storage"/>
    <property type="evidence" value="ECO:0007669"/>
    <property type="project" value="InterPro"/>
</dbReference>
<dbReference type="GO" id="GO:0016298">
    <property type="term" value="F:lipase activity"/>
    <property type="evidence" value="ECO:0007669"/>
    <property type="project" value="InterPro"/>
</dbReference>
<evidence type="ECO:0000256" key="4">
    <source>
        <dbReference type="ARBA" id="ARBA00022801"/>
    </source>
</evidence>
<dbReference type="PANTHER" id="PTHR13390">
    <property type="entry name" value="LIPASE"/>
    <property type="match status" value="1"/>
</dbReference>
<dbReference type="KEGG" id="mis:MICPUN_62207"/>
<reference evidence="6 7" key="1">
    <citation type="journal article" date="2009" name="Science">
        <title>Green evolution and dynamic adaptations revealed by genomes of the marine picoeukaryotes Micromonas.</title>
        <authorList>
            <person name="Worden A.Z."/>
            <person name="Lee J.H."/>
            <person name="Mock T."/>
            <person name="Rouze P."/>
            <person name="Simmons M.P."/>
            <person name="Aerts A.L."/>
            <person name="Allen A.E."/>
            <person name="Cuvelier M.L."/>
            <person name="Derelle E."/>
            <person name="Everett M.V."/>
            <person name="Foulon E."/>
            <person name="Grimwood J."/>
            <person name="Gundlach H."/>
            <person name="Henrissat B."/>
            <person name="Napoli C."/>
            <person name="McDonald S.M."/>
            <person name="Parker M.S."/>
            <person name="Rombauts S."/>
            <person name="Salamov A."/>
            <person name="Von Dassow P."/>
            <person name="Badger J.H."/>
            <person name="Coutinho P.M."/>
            <person name="Demir E."/>
            <person name="Dubchak I."/>
            <person name="Gentemann C."/>
            <person name="Eikrem W."/>
            <person name="Gready J.E."/>
            <person name="John U."/>
            <person name="Lanier W."/>
            <person name="Lindquist E.A."/>
            <person name="Lucas S."/>
            <person name="Mayer K.F."/>
            <person name="Moreau H."/>
            <person name="Not F."/>
            <person name="Otillar R."/>
            <person name="Panaud O."/>
            <person name="Pangilinan J."/>
            <person name="Paulsen I."/>
            <person name="Piegu B."/>
            <person name="Poliakov A."/>
            <person name="Robbens S."/>
            <person name="Schmutz J."/>
            <person name="Toulza E."/>
            <person name="Wyss T."/>
            <person name="Zelensky A."/>
            <person name="Zhou K."/>
            <person name="Armbrust E.V."/>
            <person name="Bhattacharya D."/>
            <person name="Goodenough U.W."/>
            <person name="Van de Peer Y."/>
            <person name="Grigoriev I.V."/>
        </authorList>
    </citation>
    <scope>NUCLEOTIDE SEQUENCE [LARGE SCALE GENOMIC DNA]</scope>
    <source>
        <strain evidence="7">RCC299 / NOUM17</strain>
    </source>
</reference>
<dbReference type="OrthoDB" id="448051at2759"/>
<dbReference type="EMBL" id="CP001576">
    <property type="protein sequence ID" value="ACO70166.1"/>
    <property type="molecule type" value="Genomic_DNA"/>
</dbReference>
<dbReference type="InParanoid" id="C1FHV2"/>
<proteinExistence type="inferred from homology"/>
<dbReference type="eggNOG" id="KOG3975">
    <property type="taxonomic scope" value="Eukaryota"/>
</dbReference>